<organism evidence="2 3">
    <name type="scientific">Galbibacter marinus</name>
    <dbReference type="NCBI Taxonomy" id="555500"/>
    <lineage>
        <taxon>Bacteria</taxon>
        <taxon>Pseudomonadati</taxon>
        <taxon>Bacteroidota</taxon>
        <taxon>Flavobacteriia</taxon>
        <taxon>Flavobacteriales</taxon>
        <taxon>Flavobacteriaceae</taxon>
        <taxon>Galbibacter</taxon>
    </lineage>
</organism>
<dbReference type="Pfam" id="PF03992">
    <property type="entry name" value="ABM"/>
    <property type="match status" value="1"/>
</dbReference>
<protein>
    <submittedName>
        <fullName evidence="2">Antibiotic biosynthesis monooxygenase</fullName>
    </submittedName>
</protein>
<sequence length="144" mass="16764">MKIHHLFIAILVSFISLETKGQALDKQQPSIEKSNTSEMIFRISEIEVYPESLEEYKAILKYEAEASVKLETGVIAIMPMYQKDKPNQFRILEIYVNKKAYEQHLLTPHFKYYKEQTLEMVKSLKLVDMGVLGSEITPLIFAKY</sequence>
<keyword evidence="2" id="KW-0560">Oxidoreductase</keyword>
<comment type="caution">
    <text evidence="2">The sequence shown here is derived from an EMBL/GenBank/DDBJ whole genome shotgun (WGS) entry which is preliminary data.</text>
</comment>
<dbReference type="PROSITE" id="PS51725">
    <property type="entry name" value="ABM"/>
    <property type="match status" value="1"/>
</dbReference>
<gene>
    <name evidence="2" type="ORF">I215_01993</name>
</gene>
<proteinExistence type="predicted"/>
<dbReference type="PATRIC" id="fig|555500.3.peg.415"/>
<accession>K2PUC4</accession>
<keyword evidence="3" id="KW-1185">Reference proteome</keyword>
<evidence type="ECO:0000259" key="1">
    <source>
        <dbReference type="PROSITE" id="PS51725"/>
    </source>
</evidence>
<dbReference type="PANTHER" id="PTHR33336:SF3">
    <property type="entry name" value="ABM DOMAIN-CONTAINING PROTEIN"/>
    <property type="match status" value="1"/>
</dbReference>
<dbReference type="Proteomes" id="UP000007364">
    <property type="component" value="Unassembled WGS sequence"/>
</dbReference>
<dbReference type="GO" id="GO:0004497">
    <property type="term" value="F:monooxygenase activity"/>
    <property type="evidence" value="ECO:0007669"/>
    <property type="project" value="UniProtKB-KW"/>
</dbReference>
<dbReference type="InterPro" id="IPR050744">
    <property type="entry name" value="AI-2_Isomerase_LsrG"/>
</dbReference>
<dbReference type="AlphaFoldDB" id="K2PUC4"/>
<feature type="domain" description="ABM" evidence="1">
    <location>
        <begin position="40"/>
        <end position="132"/>
    </location>
</feature>
<dbReference type="Gene3D" id="3.30.70.100">
    <property type="match status" value="1"/>
</dbReference>
<evidence type="ECO:0000313" key="2">
    <source>
        <dbReference type="EMBL" id="EKF56255.1"/>
    </source>
</evidence>
<dbReference type="InterPro" id="IPR007138">
    <property type="entry name" value="ABM_dom"/>
</dbReference>
<evidence type="ECO:0000313" key="3">
    <source>
        <dbReference type="Proteomes" id="UP000007364"/>
    </source>
</evidence>
<dbReference type="EMBL" id="AMSG01000002">
    <property type="protein sequence ID" value="EKF56255.1"/>
    <property type="molecule type" value="Genomic_DNA"/>
</dbReference>
<dbReference type="eggNOG" id="COG1359">
    <property type="taxonomic scope" value="Bacteria"/>
</dbReference>
<dbReference type="SUPFAM" id="SSF54909">
    <property type="entry name" value="Dimeric alpha+beta barrel"/>
    <property type="match status" value="1"/>
</dbReference>
<name>K2PUC4_9FLAO</name>
<reference evidence="2 3" key="1">
    <citation type="journal article" date="2012" name="J. Bacteriol.">
        <title>Genome Sequence of Galbibacter marinum Type Strain ck-I2-15.</title>
        <authorList>
            <person name="Lai Q."/>
            <person name="Li C."/>
            <person name="Shao Z."/>
        </authorList>
    </citation>
    <scope>NUCLEOTIDE SEQUENCE [LARGE SCALE GENOMIC DNA]</scope>
    <source>
        <strain evidence="3">ck-I2-15</strain>
    </source>
</reference>
<dbReference type="InterPro" id="IPR011008">
    <property type="entry name" value="Dimeric_a/b-barrel"/>
</dbReference>
<dbReference type="PANTHER" id="PTHR33336">
    <property type="entry name" value="QUINOL MONOOXYGENASE YGIN-RELATED"/>
    <property type="match status" value="1"/>
</dbReference>
<keyword evidence="2" id="KW-0503">Monooxygenase</keyword>
<dbReference type="STRING" id="555500.I215_01993"/>